<keyword evidence="8" id="KW-0342">GTP-binding</keyword>
<dbReference type="GeneID" id="37003195"/>
<reference evidence="16 17" key="1">
    <citation type="submission" date="2017-12" db="EMBL/GenBank/DDBJ databases">
        <title>Genome Sequence of the Amphotericin B-resistant Candida duobushaemulonii strain, B09383.</title>
        <authorList>
            <person name="Chow N.A."/>
            <person name="Gade L."/>
            <person name="Batra D."/>
            <person name="Rowe L.A."/>
            <person name="Loparev V.N."/>
            <person name="Litvintseva A.P."/>
        </authorList>
    </citation>
    <scope>NUCLEOTIDE SEQUENCE [LARGE SCALE GENOMIC DNA]</scope>
    <source>
        <strain evidence="16 17">B09383</strain>
    </source>
</reference>
<dbReference type="PROSITE" id="PS50405">
    <property type="entry name" value="GST_CTER"/>
    <property type="match status" value="1"/>
</dbReference>
<dbReference type="InterPro" id="IPR005225">
    <property type="entry name" value="Small_GTP-bd"/>
</dbReference>
<evidence type="ECO:0000256" key="14">
    <source>
        <dbReference type="SAM" id="MobiDB-lite"/>
    </source>
</evidence>
<dbReference type="SFLD" id="SFLDG01148">
    <property type="entry name" value="Xi_(cytGST)"/>
    <property type="match status" value="1"/>
</dbReference>
<comment type="caution">
    <text evidence="16">The sequence shown here is derived from an EMBL/GenBank/DDBJ whole genome shotgun (WGS) entry which is preliminary data.</text>
</comment>
<dbReference type="PANTHER" id="PTHR32419">
    <property type="entry name" value="GLUTATHIONYL-HYDROQUINONE REDUCTASE"/>
    <property type="match status" value="1"/>
</dbReference>
<dbReference type="EMBL" id="PKFP01000003">
    <property type="protein sequence ID" value="PVH15356.1"/>
    <property type="molecule type" value="Genomic_DNA"/>
</dbReference>
<dbReference type="InterPro" id="IPR027417">
    <property type="entry name" value="P-loop_NTPase"/>
</dbReference>
<keyword evidence="7" id="KW-0378">Hydrolase</keyword>
<evidence type="ECO:0000256" key="1">
    <source>
        <dbReference type="ARBA" id="ARBA00004342"/>
    </source>
</evidence>
<evidence type="ECO:0000256" key="9">
    <source>
        <dbReference type="ARBA" id="ARBA00023136"/>
    </source>
</evidence>
<gene>
    <name evidence="16" type="ORF">CXQ87_003195</name>
</gene>
<dbReference type="SMART" id="SM00174">
    <property type="entry name" value="RHO"/>
    <property type="match status" value="1"/>
</dbReference>
<dbReference type="SMART" id="SM00173">
    <property type="entry name" value="RAS"/>
    <property type="match status" value="1"/>
</dbReference>
<dbReference type="FunFam" id="3.40.50.300:FF:000631">
    <property type="entry name" value="Ras small monomeric GTPase"/>
    <property type="match status" value="1"/>
</dbReference>
<dbReference type="InterPro" id="IPR036249">
    <property type="entry name" value="Thioredoxin-like_sf"/>
</dbReference>
<evidence type="ECO:0000259" key="15">
    <source>
        <dbReference type="PROSITE" id="PS50405"/>
    </source>
</evidence>
<comment type="subcellular location">
    <subcellularLocation>
        <location evidence="1">Cell membrane</location>
        <topology evidence="1">Lipid-anchor</topology>
        <orientation evidence="1">Cytoplasmic side</orientation>
    </subcellularLocation>
</comment>
<evidence type="ECO:0000313" key="16">
    <source>
        <dbReference type="EMBL" id="PVH15356.1"/>
    </source>
</evidence>
<evidence type="ECO:0000256" key="2">
    <source>
        <dbReference type="ARBA" id="ARBA00008344"/>
    </source>
</evidence>
<keyword evidence="9" id="KW-0472">Membrane</keyword>
<sequence length="551" mass="62860">MSFLRFIRGFANTQKNKIEILKFADKDGAYRRLPSQFRNAISREPNAEFPPDLNRYHLYVSFACPWAHRALPVSVVHWHMDDNGWRFPTKEELSGLKNGDISVGTAEPNYGFERLKELYFKANPEYNGRFTVPVLWDKQKETIVSNESAEIIRMLNSEFNDLLPADYAQVDLYPENLRSRIDEINDLVYDNINNGVYKTGFATSQEVYEKEVKNVFAHLDKVEQIFKTNQDKNHNDKFLTGTTLTEADVRLFTTIVRFDPVYVQHFKCNIGMIRHQYPYINDWLRLLYWKIPAFKDSTNFEHIKKHYTKSHKAINPHGITPVGPIPDIVVLGAGGVGKSSVTVQFVQGVYVESYDPTIEDSYRKSIEVDGRACDLEILDTAGVAQFTAMRELYIKSGKGFLLVYSVTDENSLTELLALREQVLRIKDSENVPMVLIGNKSDLDDDRVLSIDDGIKVSQQWGSVPFYETSAMYKTNVDEAFIDVVRQIMLKEAQISAEKKQQKELQKQQALEGDKGAAVNGAGIDSESVLKRNRQSTASKKSKSHSKCCTIV</sequence>
<dbReference type="CDD" id="cd03190">
    <property type="entry name" value="GST_C_Omega_like"/>
    <property type="match status" value="1"/>
</dbReference>
<keyword evidence="4" id="KW-1003">Cell membrane</keyword>
<dbReference type="GO" id="GO:2000114">
    <property type="term" value="P:regulation of establishment of cell polarity"/>
    <property type="evidence" value="ECO:0007669"/>
    <property type="project" value="UniProtKB-ARBA"/>
</dbReference>
<comment type="catalytic activity">
    <reaction evidence="12">
        <text>GTP + H2O = GDP + phosphate + H(+)</text>
        <dbReference type="Rhea" id="RHEA:19669"/>
        <dbReference type="ChEBI" id="CHEBI:15377"/>
        <dbReference type="ChEBI" id="CHEBI:15378"/>
        <dbReference type="ChEBI" id="CHEBI:37565"/>
        <dbReference type="ChEBI" id="CHEBI:43474"/>
        <dbReference type="ChEBI" id="CHEBI:58189"/>
        <dbReference type="EC" id="3.6.5.2"/>
    </reaction>
</comment>
<evidence type="ECO:0000256" key="5">
    <source>
        <dbReference type="ARBA" id="ARBA00022481"/>
    </source>
</evidence>
<dbReference type="RefSeq" id="XP_025336296.1">
    <property type="nucleotide sequence ID" value="XM_025481678.1"/>
</dbReference>
<dbReference type="InterPro" id="IPR010987">
    <property type="entry name" value="Glutathione-S-Trfase_C-like"/>
</dbReference>
<evidence type="ECO:0000256" key="13">
    <source>
        <dbReference type="ARBA" id="ARBA00072720"/>
    </source>
</evidence>
<dbReference type="SUPFAM" id="SSF52833">
    <property type="entry name" value="Thioredoxin-like"/>
    <property type="match status" value="1"/>
</dbReference>
<dbReference type="SUPFAM" id="SSF47616">
    <property type="entry name" value="GST C-terminal domain-like"/>
    <property type="match status" value="1"/>
</dbReference>
<dbReference type="InterPro" id="IPR040079">
    <property type="entry name" value="Glutathione_S-Trfase"/>
</dbReference>
<dbReference type="GO" id="GO:0004364">
    <property type="term" value="F:glutathione transferase activity"/>
    <property type="evidence" value="ECO:0007669"/>
    <property type="project" value="InterPro"/>
</dbReference>
<dbReference type="Gene3D" id="3.40.30.10">
    <property type="entry name" value="Glutaredoxin"/>
    <property type="match status" value="1"/>
</dbReference>
<protein>
    <recommendedName>
        <fullName evidence="13">Ras-related protein RSR1</fullName>
        <ecNumber evidence="3">3.6.5.2</ecNumber>
    </recommendedName>
</protein>
<dbReference type="PANTHER" id="PTHR32419:SF6">
    <property type="entry name" value="GLUTATHIONE S-TRANSFERASE OMEGA-LIKE 1-RELATED"/>
    <property type="match status" value="1"/>
</dbReference>
<feature type="region of interest" description="Disordered" evidence="14">
    <location>
        <begin position="505"/>
        <end position="551"/>
    </location>
</feature>
<accession>A0A2V1ACS4</accession>
<evidence type="ECO:0000256" key="4">
    <source>
        <dbReference type="ARBA" id="ARBA00022475"/>
    </source>
</evidence>
<dbReference type="InterPro" id="IPR001806">
    <property type="entry name" value="Small_GTPase"/>
</dbReference>
<keyword evidence="6" id="KW-0547">Nucleotide-binding</keyword>
<keyword evidence="11" id="KW-0636">Prenylation</keyword>
<dbReference type="InterPro" id="IPR036282">
    <property type="entry name" value="Glutathione-S-Trfase_C_sf"/>
</dbReference>
<organism evidence="16 17">
    <name type="scientific">Candidozyma duobushaemuli</name>
    <dbReference type="NCBI Taxonomy" id="1231522"/>
    <lineage>
        <taxon>Eukaryota</taxon>
        <taxon>Fungi</taxon>
        <taxon>Dikarya</taxon>
        <taxon>Ascomycota</taxon>
        <taxon>Saccharomycotina</taxon>
        <taxon>Pichiomycetes</taxon>
        <taxon>Metschnikowiaceae</taxon>
        <taxon>Candidozyma</taxon>
    </lineage>
</organism>
<dbReference type="VEuPathDB" id="FungiDB:CXQ87_003195"/>
<evidence type="ECO:0000256" key="7">
    <source>
        <dbReference type="ARBA" id="ARBA00022801"/>
    </source>
</evidence>
<dbReference type="GO" id="GO:0003925">
    <property type="term" value="F:G protein activity"/>
    <property type="evidence" value="ECO:0007669"/>
    <property type="project" value="UniProtKB-EC"/>
</dbReference>
<dbReference type="InterPro" id="IPR016639">
    <property type="entry name" value="GST_Omega/GSH"/>
</dbReference>
<dbReference type="Pfam" id="PF13410">
    <property type="entry name" value="GST_C_2"/>
    <property type="match status" value="1"/>
</dbReference>
<dbReference type="PROSITE" id="PS51421">
    <property type="entry name" value="RAS"/>
    <property type="match status" value="1"/>
</dbReference>
<dbReference type="GO" id="GO:0005525">
    <property type="term" value="F:GTP binding"/>
    <property type="evidence" value="ECO:0007669"/>
    <property type="project" value="UniProtKB-KW"/>
</dbReference>
<dbReference type="AlphaFoldDB" id="A0A2V1ACS4"/>
<dbReference type="SFLD" id="SFLDG01206">
    <property type="entry name" value="Xi.1"/>
    <property type="match status" value="1"/>
</dbReference>
<keyword evidence="5" id="KW-0488">Methylation</keyword>
<comment type="similarity">
    <text evidence="2">Belongs to the small GTPase superfamily. Ras family.</text>
</comment>
<evidence type="ECO:0000256" key="8">
    <source>
        <dbReference type="ARBA" id="ARBA00023134"/>
    </source>
</evidence>
<keyword evidence="17" id="KW-1185">Reference proteome</keyword>
<dbReference type="GO" id="GO:0005886">
    <property type="term" value="C:plasma membrane"/>
    <property type="evidence" value="ECO:0007669"/>
    <property type="project" value="UniProtKB-SubCell"/>
</dbReference>
<dbReference type="PROSITE" id="PS51420">
    <property type="entry name" value="RHO"/>
    <property type="match status" value="1"/>
</dbReference>
<dbReference type="SMART" id="SM00175">
    <property type="entry name" value="RAB"/>
    <property type="match status" value="1"/>
</dbReference>
<evidence type="ECO:0000313" key="17">
    <source>
        <dbReference type="Proteomes" id="UP000244406"/>
    </source>
</evidence>
<evidence type="ECO:0000256" key="3">
    <source>
        <dbReference type="ARBA" id="ARBA00011984"/>
    </source>
</evidence>
<evidence type="ECO:0000256" key="6">
    <source>
        <dbReference type="ARBA" id="ARBA00022741"/>
    </source>
</evidence>
<dbReference type="PROSITE" id="PS51419">
    <property type="entry name" value="RAB"/>
    <property type="match status" value="1"/>
</dbReference>
<evidence type="ECO:0000256" key="12">
    <source>
        <dbReference type="ARBA" id="ARBA00048098"/>
    </source>
</evidence>
<dbReference type="Proteomes" id="UP000244406">
    <property type="component" value="Unassembled WGS sequence"/>
</dbReference>
<dbReference type="GO" id="GO:0005737">
    <property type="term" value="C:cytoplasm"/>
    <property type="evidence" value="ECO:0007669"/>
    <property type="project" value="TreeGrafter"/>
</dbReference>
<dbReference type="EC" id="3.6.5.2" evidence="3"/>
<dbReference type="CDD" id="cd04177">
    <property type="entry name" value="RSR1"/>
    <property type="match status" value="1"/>
</dbReference>
<evidence type="ECO:0000256" key="11">
    <source>
        <dbReference type="ARBA" id="ARBA00023289"/>
    </source>
</evidence>
<dbReference type="Gene3D" id="3.40.50.300">
    <property type="entry name" value="P-loop containing nucleotide triphosphate hydrolases"/>
    <property type="match status" value="1"/>
</dbReference>
<dbReference type="SFLD" id="SFLDS00019">
    <property type="entry name" value="Glutathione_Transferase_(cytos"/>
    <property type="match status" value="1"/>
</dbReference>
<keyword evidence="10" id="KW-0449">Lipoprotein</keyword>
<dbReference type="Pfam" id="PF00071">
    <property type="entry name" value="Ras"/>
    <property type="match status" value="1"/>
</dbReference>
<dbReference type="NCBIfam" id="TIGR00231">
    <property type="entry name" value="small_GTP"/>
    <property type="match status" value="1"/>
</dbReference>
<dbReference type="SUPFAM" id="SSF52540">
    <property type="entry name" value="P-loop containing nucleoside triphosphate hydrolases"/>
    <property type="match status" value="1"/>
</dbReference>
<dbReference type="Gene3D" id="1.20.1050.10">
    <property type="match status" value="1"/>
</dbReference>
<name>A0A2V1ACS4_9ASCO</name>
<dbReference type="InterPro" id="IPR041841">
    <property type="entry name" value="Rsr1"/>
</dbReference>
<dbReference type="InterPro" id="IPR047047">
    <property type="entry name" value="GST_Omega-like_C"/>
</dbReference>
<proteinExistence type="inferred from homology"/>
<feature type="domain" description="GST C-terminal" evidence="15">
    <location>
        <begin position="174"/>
        <end position="307"/>
    </location>
</feature>
<evidence type="ECO:0000256" key="10">
    <source>
        <dbReference type="ARBA" id="ARBA00023288"/>
    </source>
</evidence>
<dbReference type="PRINTS" id="PR00449">
    <property type="entry name" value="RASTRNSFRMNG"/>
</dbReference>